<reference evidence="1 2" key="1">
    <citation type="submission" date="2016-03" db="EMBL/GenBank/DDBJ databases">
        <authorList>
            <person name="Ploux O."/>
        </authorList>
    </citation>
    <scope>NUCLEOTIDE SEQUENCE [LARGE SCALE GENOMIC DNA]</scope>
    <source>
        <strain evidence="1 2">UAMH 11012</strain>
    </source>
</reference>
<keyword evidence="2" id="KW-1185">Reference proteome</keyword>
<accession>A0A1L7WZB3</accession>
<organism evidence="1 2">
    <name type="scientific">Phialocephala subalpina</name>
    <dbReference type="NCBI Taxonomy" id="576137"/>
    <lineage>
        <taxon>Eukaryota</taxon>
        <taxon>Fungi</taxon>
        <taxon>Dikarya</taxon>
        <taxon>Ascomycota</taxon>
        <taxon>Pezizomycotina</taxon>
        <taxon>Leotiomycetes</taxon>
        <taxon>Helotiales</taxon>
        <taxon>Mollisiaceae</taxon>
        <taxon>Phialocephala</taxon>
        <taxon>Phialocephala fortinii species complex</taxon>
    </lineage>
</organism>
<sequence>MWRKAKNVRITYKILKPEHPSAATLLDDVVESEPTEKTWMPQPKQIHGVDTPDPSIPAAWNWRGKGLLKVASSHWEILGWGERGGERWVVTWFAPSLFTPAGVDVYSDRREGGSEGLVREILKGLEGMGCVEVSGVCKDEMRVVKLD</sequence>
<gene>
    <name evidence="1" type="ORF">PAC_08001</name>
</gene>
<name>A0A1L7WZB3_9HELO</name>
<evidence type="ECO:0000313" key="1">
    <source>
        <dbReference type="EMBL" id="CZR58110.1"/>
    </source>
</evidence>
<proteinExistence type="predicted"/>
<dbReference type="Proteomes" id="UP000184330">
    <property type="component" value="Unassembled WGS sequence"/>
</dbReference>
<dbReference type="EMBL" id="FJOG01000011">
    <property type="protein sequence ID" value="CZR58110.1"/>
    <property type="molecule type" value="Genomic_DNA"/>
</dbReference>
<dbReference type="STRING" id="576137.A0A1L7WZB3"/>
<dbReference type="AlphaFoldDB" id="A0A1L7WZB3"/>
<evidence type="ECO:0000313" key="2">
    <source>
        <dbReference type="Proteomes" id="UP000184330"/>
    </source>
</evidence>
<protein>
    <submittedName>
        <fullName evidence="1">Uncharacterized protein</fullName>
    </submittedName>
</protein>
<dbReference type="OrthoDB" id="9975758at2759"/>